<gene>
    <name evidence="2" type="ORF">A2822_00920</name>
</gene>
<reference evidence="2 3" key="1">
    <citation type="journal article" date="2016" name="Nat. Commun.">
        <title>Thousands of microbial genomes shed light on interconnected biogeochemical processes in an aquifer system.</title>
        <authorList>
            <person name="Anantharaman K."/>
            <person name="Brown C.T."/>
            <person name="Hug L.A."/>
            <person name="Sharon I."/>
            <person name="Castelle C.J."/>
            <person name="Probst A.J."/>
            <person name="Thomas B.C."/>
            <person name="Singh A."/>
            <person name="Wilkins M.J."/>
            <person name="Karaoz U."/>
            <person name="Brodie E.L."/>
            <person name="Williams K.H."/>
            <person name="Hubbard S.S."/>
            <person name="Banfield J.F."/>
        </authorList>
    </citation>
    <scope>NUCLEOTIDE SEQUENCE [LARGE SCALE GENOMIC DNA]</scope>
</reference>
<accession>A0A1G2HTM0</accession>
<dbReference type="EMBL" id="MHOP01000013">
    <property type="protein sequence ID" value="OGZ65803.1"/>
    <property type="molecule type" value="Genomic_DNA"/>
</dbReference>
<dbReference type="Gene3D" id="3.60.15.10">
    <property type="entry name" value="Ribonuclease Z/Hydroxyacylglutathione hydrolase-like"/>
    <property type="match status" value="1"/>
</dbReference>
<evidence type="ECO:0000259" key="1">
    <source>
        <dbReference type="SMART" id="SM00849"/>
    </source>
</evidence>
<dbReference type="CDD" id="cd07711">
    <property type="entry name" value="MBLAC1-like_MBL-fold"/>
    <property type="match status" value="1"/>
</dbReference>
<comment type="caution">
    <text evidence="2">The sequence shown here is derived from an EMBL/GenBank/DDBJ whole genome shotgun (WGS) entry which is preliminary data.</text>
</comment>
<feature type="domain" description="Metallo-beta-lactamase" evidence="1">
    <location>
        <begin position="26"/>
        <end position="180"/>
    </location>
</feature>
<proteinExistence type="predicted"/>
<name>A0A1G2HTM0_9BACT</name>
<evidence type="ECO:0000313" key="3">
    <source>
        <dbReference type="Proteomes" id="UP000178774"/>
    </source>
</evidence>
<dbReference type="InterPro" id="IPR036866">
    <property type="entry name" value="RibonucZ/Hydroxyglut_hydro"/>
</dbReference>
<organism evidence="2 3">
    <name type="scientific">Candidatus Staskawiczbacteria bacterium RIFCSPHIGHO2_01_FULL_41_41</name>
    <dbReference type="NCBI Taxonomy" id="1802203"/>
    <lineage>
        <taxon>Bacteria</taxon>
        <taxon>Candidatus Staskawicziibacteriota</taxon>
    </lineage>
</organism>
<dbReference type="Pfam" id="PF00753">
    <property type="entry name" value="Lactamase_B"/>
    <property type="match status" value="1"/>
</dbReference>
<protein>
    <recommendedName>
        <fullName evidence="1">Metallo-beta-lactamase domain-containing protein</fullName>
    </recommendedName>
</protein>
<dbReference type="Proteomes" id="UP000178774">
    <property type="component" value="Unassembled WGS sequence"/>
</dbReference>
<dbReference type="AlphaFoldDB" id="A0A1G2HTM0"/>
<sequence>MAKVKVLVQGYTNADSKEVIGHEKTCPTITLVVDKGIVMVVDPGALDNQKILVDALAREGYLVDDVNIVCITHSHAHHYMNVGMFQKAKVLEYFGLWTGGMVQDWQENFSDDIQILKTPGHDYSGISLFVKTHEGVVAICGDVFWNEDGPEFDMYASDQKVLKHSRQLVTQMSHWIIPGHGGMYKTKQLSSIPPSGAAKSEASVAGSCKKCHRLFKKITDKCICQDWLCYHCCECEADCKVCNCKVRR</sequence>
<dbReference type="SUPFAM" id="SSF56281">
    <property type="entry name" value="Metallo-hydrolase/oxidoreductase"/>
    <property type="match status" value="1"/>
</dbReference>
<dbReference type="InterPro" id="IPR039344">
    <property type="entry name" value="MBLAC1"/>
</dbReference>
<dbReference type="SMART" id="SM00849">
    <property type="entry name" value="Lactamase_B"/>
    <property type="match status" value="1"/>
</dbReference>
<evidence type="ECO:0000313" key="2">
    <source>
        <dbReference type="EMBL" id="OGZ65803.1"/>
    </source>
</evidence>
<dbReference type="PANTHER" id="PTHR23200">
    <property type="entry name" value="METALLO-BETA-LACTAMASE DOMAIN-CONTAINING PROTEIN 1"/>
    <property type="match status" value="1"/>
</dbReference>
<dbReference type="InterPro" id="IPR001279">
    <property type="entry name" value="Metallo-B-lactamas"/>
</dbReference>
<dbReference type="PANTHER" id="PTHR23200:SF49">
    <property type="entry name" value="METALLO-BETA-LACTAMASE DOMAIN-CONTAINING PROTEIN"/>
    <property type="match status" value="1"/>
</dbReference>